<accession>A0ABT4CQ39</accession>
<dbReference type="PANTHER" id="PTHR43155">
    <property type="entry name" value="CYCLIC DI-GMP PHOSPHODIESTERASE PA4108-RELATED"/>
    <property type="match status" value="1"/>
</dbReference>
<gene>
    <name evidence="5" type="ORF">OXH55_10555</name>
</gene>
<dbReference type="InterPro" id="IPR035965">
    <property type="entry name" value="PAS-like_dom_sf"/>
</dbReference>
<keyword evidence="6" id="KW-1185">Reference proteome</keyword>
<dbReference type="RefSeq" id="WP_268049913.1">
    <property type="nucleotide sequence ID" value="NZ_JAPQES010000003.1"/>
</dbReference>
<keyword evidence="1" id="KW-0175">Coiled coil</keyword>
<evidence type="ECO:0000256" key="1">
    <source>
        <dbReference type="SAM" id="Coils"/>
    </source>
</evidence>
<dbReference type="InterPro" id="IPR003607">
    <property type="entry name" value="HD/PDEase_dom"/>
</dbReference>
<dbReference type="SMART" id="SM00471">
    <property type="entry name" value="HDc"/>
    <property type="match status" value="1"/>
</dbReference>
<evidence type="ECO:0000313" key="6">
    <source>
        <dbReference type="Proteomes" id="UP001079657"/>
    </source>
</evidence>
<reference evidence="5" key="1">
    <citation type="submission" date="2022-12" db="EMBL/GenBank/DDBJ databases">
        <authorList>
            <person name="Wang J."/>
        </authorList>
    </citation>
    <scope>NUCLEOTIDE SEQUENCE</scope>
    <source>
        <strain evidence="5">HY-42-06</strain>
    </source>
</reference>
<evidence type="ECO:0000259" key="4">
    <source>
        <dbReference type="PROSITE" id="PS51832"/>
    </source>
</evidence>
<dbReference type="EMBL" id="JAPQES010000003">
    <property type="protein sequence ID" value="MCY6371073.1"/>
    <property type="molecule type" value="Genomic_DNA"/>
</dbReference>
<dbReference type="PROSITE" id="PS51831">
    <property type="entry name" value="HD"/>
    <property type="match status" value="1"/>
</dbReference>
<dbReference type="PROSITE" id="PS50113">
    <property type="entry name" value="PAC"/>
    <property type="match status" value="1"/>
</dbReference>
<dbReference type="InterPro" id="IPR037522">
    <property type="entry name" value="HD_GYP_dom"/>
</dbReference>
<dbReference type="Pfam" id="PF08447">
    <property type="entry name" value="PAS_3"/>
    <property type="match status" value="1"/>
</dbReference>
<dbReference type="PANTHER" id="PTHR43155:SF2">
    <property type="entry name" value="CYCLIC DI-GMP PHOSPHODIESTERASE PA4108"/>
    <property type="match status" value="1"/>
</dbReference>
<dbReference type="SUPFAM" id="SSF109604">
    <property type="entry name" value="HD-domain/PDEase-like"/>
    <property type="match status" value="1"/>
</dbReference>
<feature type="coiled-coil region" evidence="1">
    <location>
        <begin position="137"/>
        <end position="178"/>
    </location>
</feature>
<feature type="domain" description="HD" evidence="3">
    <location>
        <begin position="208"/>
        <end position="330"/>
    </location>
</feature>
<dbReference type="NCBIfam" id="TIGR00229">
    <property type="entry name" value="sensory_box"/>
    <property type="match status" value="1"/>
</dbReference>
<dbReference type="Pfam" id="PF13487">
    <property type="entry name" value="HD_5"/>
    <property type="match status" value="1"/>
</dbReference>
<comment type="caution">
    <text evidence="5">The sequence shown here is derived from an EMBL/GenBank/DDBJ whole genome shotgun (WGS) entry which is preliminary data.</text>
</comment>
<evidence type="ECO:0000259" key="3">
    <source>
        <dbReference type="PROSITE" id="PS51831"/>
    </source>
</evidence>
<feature type="domain" description="HD-GYP" evidence="4">
    <location>
        <begin position="186"/>
        <end position="381"/>
    </location>
</feature>
<dbReference type="InterPro" id="IPR006674">
    <property type="entry name" value="HD_domain"/>
</dbReference>
<organism evidence="5 6">
    <name type="scientific">Clostridium ganghwense</name>
    <dbReference type="NCBI Taxonomy" id="312089"/>
    <lineage>
        <taxon>Bacteria</taxon>
        <taxon>Bacillati</taxon>
        <taxon>Bacillota</taxon>
        <taxon>Clostridia</taxon>
        <taxon>Eubacteriales</taxon>
        <taxon>Clostridiaceae</taxon>
        <taxon>Clostridium</taxon>
    </lineage>
</organism>
<evidence type="ECO:0000259" key="2">
    <source>
        <dbReference type="PROSITE" id="PS50113"/>
    </source>
</evidence>
<dbReference type="Proteomes" id="UP001079657">
    <property type="component" value="Unassembled WGS sequence"/>
</dbReference>
<name>A0ABT4CQ39_9CLOT</name>
<dbReference type="NCBIfam" id="TIGR00277">
    <property type="entry name" value="HDIG"/>
    <property type="match status" value="1"/>
</dbReference>
<dbReference type="InterPro" id="IPR000700">
    <property type="entry name" value="PAS-assoc_C"/>
</dbReference>
<proteinExistence type="predicted"/>
<dbReference type="CDD" id="cd00130">
    <property type="entry name" value="PAS"/>
    <property type="match status" value="1"/>
</dbReference>
<evidence type="ECO:0000313" key="5">
    <source>
        <dbReference type="EMBL" id="MCY6371073.1"/>
    </source>
</evidence>
<protein>
    <submittedName>
        <fullName evidence="5">HD domain-containing protein</fullName>
    </submittedName>
</protein>
<dbReference type="PROSITE" id="PS51832">
    <property type="entry name" value="HD_GYP"/>
    <property type="match status" value="1"/>
</dbReference>
<dbReference type="Gene3D" id="1.10.3210.10">
    <property type="entry name" value="Hypothetical protein af1432"/>
    <property type="match status" value="1"/>
</dbReference>
<dbReference type="SMART" id="SM00091">
    <property type="entry name" value="PAS"/>
    <property type="match status" value="1"/>
</dbReference>
<dbReference type="InterPro" id="IPR013655">
    <property type="entry name" value="PAS_fold_3"/>
</dbReference>
<dbReference type="CDD" id="cd00077">
    <property type="entry name" value="HDc"/>
    <property type="match status" value="1"/>
</dbReference>
<dbReference type="InterPro" id="IPR006675">
    <property type="entry name" value="HDIG_dom"/>
</dbReference>
<feature type="domain" description="PAC" evidence="2">
    <location>
        <begin position="104"/>
        <end position="156"/>
    </location>
</feature>
<dbReference type="InterPro" id="IPR000014">
    <property type="entry name" value="PAS"/>
</dbReference>
<sequence length="390" mass="45670">MKEQSNNVKYNICKIEDVTKNKWNEELFKIDEKKYSLIVENQSNLICRFLPDTTLTFVNKAYCDCFNLKYDELIGSKFLKLVPKKDHQKILEKLDSFSVENNSITYEYRVIDSNGEENWQRWTDTAFFDRNDKVIELQSIGTDINKLKRREENLLNNYDKIEKEVKKRTEERKIIEEKLNENIELLKKSFNSSINVVLQIMNIRDPYTVNHQQRVGYLAYNIAKELGLPKEKLNSIYIAGILHDIGKIYVPSEFLSKPGKLNDVEFNIIKSHPQVGYDILNKIKFPWPIDTIVLQHHERINGAGYPYGLMDNEILLEAKIIAVADVVEAMSSHRPYRPALDGKLALEEISNNKGIFYDVDVVEACLRLFNEKQFDFEKEKLDLMDLIELK</sequence>
<dbReference type="SUPFAM" id="SSF55785">
    <property type="entry name" value="PYP-like sensor domain (PAS domain)"/>
    <property type="match status" value="1"/>
</dbReference>
<dbReference type="Gene3D" id="3.30.450.20">
    <property type="entry name" value="PAS domain"/>
    <property type="match status" value="1"/>
</dbReference>